<name>A0AAV3PTK1_LITER</name>
<protein>
    <submittedName>
        <fullName evidence="1">Uncharacterized protein</fullName>
    </submittedName>
</protein>
<gene>
    <name evidence="1" type="ORF">LIER_12438</name>
</gene>
<dbReference type="EMBL" id="BAABME010002401">
    <property type="protein sequence ID" value="GAA0154466.1"/>
    <property type="molecule type" value="Genomic_DNA"/>
</dbReference>
<dbReference type="PANTHER" id="PTHR48475">
    <property type="entry name" value="RIBONUCLEASE H"/>
    <property type="match status" value="1"/>
</dbReference>
<dbReference type="AlphaFoldDB" id="A0AAV3PTK1"/>
<proteinExistence type="predicted"/>
<sequence>MTPSNATGETPFSLVFGTEAVVPVEVCFPNIRQICFDEEKNEECIRECLDFTDELRDHALYRMQRYKHMTTQFYNRRVKIWQLSVGNLVLRLFKASKPKKQDKLNSKWEGPYRIRRVIGPGTYELE</sequence>
<dbReference type="PANTHER" id="PTHR48475:SF2">
    <property type="entry name" value="RIBONUCLEASE H"/>
    <property type="match status" value="1"/>
</dbReference>
<keyword evidence="2" id="KW-1185">Reference proteome</keyword>
<evidence type="ECO:0000313" key="2">
    <source>
        <dbReference type="Proteomes" id="UP001454036"/>
    </source>
</evidence>
<reference evidence="1 2" key="1">
    <citation type="submission" date="2024-01" db="EMBL/GenBank/DDBJ databases">
        <title>The complete chloroplast genome sequence of Lithospermum erythrorhizon: insights into the phylogenetic relationship among Boraginaceae species and the maternal lineages of purple gromwells.</title>
        <authorList>
            <person name="Okada T."/>
            <person name="Watanabe K."/>
        </authorList>
    </citation>
    <scope>NUCLEOTIDE SEQUENCE [LARGE SCALE GENOMIC DNA]</scope>
</reference>
<comment type="caution">
    <text evidence="1">The sequence shown here is derived from an EMBL/GenBank/DDBJ whole genome shotgun (WGS) entry which is preliminary data.</text>
</comment>
<organism evidence="1 2">
    <name type="scientific">Lithospermum erythrorhizon</name>
    <name type="common">Purple gromwell</name>
    <name type="synonym">Lithospermum officinale var. erythrorhizon</name>
    <dbReference type="NCBI Taxonomy" id="34254"/>
    <lineage>
        <taxon>Eukaryota</taxon>
        <taxon>Viridiplantae</taxon>
        <taxon>Streptophyta</taxon>
        <taxon>Embryophyta</taxon>
        <taxon>Tracheophyta</taxon>
        <taxon>Spermatophyta</taxon>
        <taxon>Magnoliopsida</taxon>
        <taxon>eudicotyledons</taxon>
        <taxon>Gunneridae</taxon>
        <taxon>Pentapetalae</taxon>
        <taxon>asterids</taxon>
        <taxon>lamiids</taxon>
        <taxon>Boraginales</taxon>
        <taxon>Boraginaceae</taxon>
        <taxon>Boraginoideae</taxon>
        <taxon>Lithospermeae</taxon>
        <taxon>Lithospermum</taxon>
    </lineage>
</organism>
<evidence type="ECO:0000313" key="1">
    <source>
        <dbReference type="EMBL" id="GAA0154466.1"/>
    </source>
</evidence>
<dbReference type="Proteomes" id="UP001454036">
    <property type="component" value="Unassembled WGS sequence"/>
</dbReference>
<accession>A0AAV3PTK1</accession>